<dbReference type="PROSITE" id="PS50043">
    <property type="entry name" value="HTH_LUXR_2"/>
    <property type="match status" value="1"/>
</dbReference>
<dbReference type="CDD" id="cd06170">
    <property type="entry name" value="LuxR_C_like"/>
    <property type="match status" value="1"/>
</dbReference>
<dbReference type="OrthoDB" id="4266042at2"/>
<dbReference type="InterPro" id="IPR051797">
    <property type="entry name" value="TrmB-like"/>
</dbReference>
<dbReference type="Pfam" id="PF00196">
    <property type="entry name" value="GerE"/>
    <property type="match status" value="1"/>
</dbReference>
<dbReference type="GO" id="GO:0003677">
    <property type="term" value="F:DNA binding"/>
    <property type="evidence" value="ECO:0007669"/>
    <property type="project" value="InterPro"/>
</dbReference>
<feature type="domain" description="HTH luxR-type" evidence="1">
    <location>
        <begin position="264"/>
        <end position="330"/>
    </location>
</feature>
<dbReference type="SMART" id="SM00421">
    <property type="entry name" value="HTH_LUXR"/>
    <property type="match status" value="1"/>
</dbReference>
<dbReference type="SUPFAM" id="SSF46894">
    <property type="entry name" value="C-terminal effector domain of the bipartite response regulators"/>
    <property type="match status" value="1"/>
</dbReference>
<dbReference type="GO" id="GO:0006355">
    <property type="term" value="P:regulation of DNA-templated transcription"/>
    <property type="evidence" value="ECO:0007669"/>
    <property type="project" value="InterPro"/>
</dbReference>
<accession>A0A437Q0C0</accession>
<dbReference type="EMBL" id="RZYA01000002">
    <property type="protein sequence ID" value="RVU27960.1"/>
    <property type="molecule type" value="Genomic_DNA"/>
</dbReference>
<proteinExistence type="predicted"/>
<sequence>MGKVATVDQKLARQLYVIAVQDASWTPATVCRRLGWGSDEYVAAVQVLSELGLLVRTTATPSGWACMSSESALGHLLAADASRVDALIEQSTRTRDALVRMLTDFAPIHAQRVSGTQAVLVEGTANIAAALEDAAQQARDEVLTLRPGRGVPQHLLEDGLARDLRVLRRGVAMRAVYLTSSAATPEIGPHVRELRRAGGQVRTAVTLPHWMIVIDRHLAVVPATGTEGQSAAVVVYDPSLVEVFRVQFEHAWTEAAGFGRSDGPGDESDGLTDRRHRAVLRLLAEGLTDEAVGRRLGVSDRTVRRMVGELTTRLGATSRFQVAVLAERADWLSPGTGDIEQYVREDSGEQAPEG</sequence>
<dbReference type="AlphaFoldDB" id="A0A437Q0C0"/>
<dbReference type="Gene3D" id="1.10.10.10">
    <property type="entry name" value="Winged helix-like DNA-binding domain superfamily/Winged helix DNA-binding domain"/>
    <property type="match status" value="1"/>
</dbReference>
<reference evidence="2 3" key="1">
    <citation type="submission" date="2019-01" db="EMBL/GenBank/DDBJ databases">
        <title>Genome sequences of Streptomyces and Rhizobium isolates collected from root and soil.</title>
        <authorList>
            <person name="Chhettri S."/>
            <person name="Sevigny J.L."/>
            <person name="Sen A."/>
            <person name="Ennis N."/>
            <person name="Tisa L."/>
        </authorList>
    </citation>
    <scope>NUCLEOTIDE SEQUENCE [LARGE SCALE GENOMIC DNA]</scope>
    <source>
        <strain evidence="2 3">San01</strain>
    </source>
</reference>
<dbReference type="Proteomes" id="UP000283128">
    <property type="component" value="Unassembled WGS sequence"/>
</dbReference>
<comment type="caution">
    <text evidence="2">The sequence shown here is derived from an EMBL/GenBank/DDBJ whole genome shotgun (WGS) entry which is preliminary data.</text>
</comment>
<dbReference type="PANTHER" id="PTHR34293:SF1">
    <property type="entry name" value="HTH-TYPE TRANSCRIPTIONAL REGULATOR TRMBL2"/>
    <property type="match status" value="1"/>
</dbReference>
<dbReference type="InterPro" id="IPR036388">
    <property type="entry name" value="WH-like_DNA-bd_sf"/>
</dbReference>
<name>A0A437Q0C0_9ACTN</name>
<dbReference type="InterPro" id="IPR016032">
    <property type="entry name" value="Sig_transdc_resp-reg_C-effctor"/>
</dbReference>
<protein>
    <submittedName>
        <fullName evidence="2">Erythropoiesis-stimulating protein</fullName>
    </submittedName>
</protein>
<evidence type="ECO:0000259" key="1">
    <source>
        <dbReference type="PROSITE" id="PS50043"/>
    </source>
</evidence>
<dbReference type="InterPro" id="IPR000792">
    <property type="entry name" value="Tscrpt_reg_LuxR_C"/>
</dbReference>
<dbReference type="PANTHER" id="PTHR34293">
    <property type="entry name" value="HTH-TYPE TRANSCRIPTIONAL REGULATOR TRMBL2"/>
    <property type="match status" value="1"/>
</dbReference>
<evidence type="ECO:0000313" key="3">
    <source>
        <dbReference type="Proteomes" id="UP000283128"/>
    </source>
</evidence>
<gene>
    <name evidence="2" type="ORF">EOT10_06715</name>
</gene>
<evidence type="ECO:0000313" key="2">
    <source>
        <dbReference type="EMBL" id="RVU27960.1"/>
    </source>
</evidence>
<organism evidence="2 3">
    <name type="scientific">Streptomyces antnestii</name>
    <dbReference type="NCBI Taxonomy" id="2494256"/>
    <lineage>
        <taxon>Bacteria</taxon>
        <taxon>Bacillati</taxon>
        <taxon>Actinomycetota</taxon>
        <taxon>Actinomycetes</taxon>
        <taxon>Kitasatosporales</taxon>
        <taxon>Streptomycetaceae</taxon>
        <taxon>Streptomyces</taxon>
    </lineage>
</organism>
<keyword evidence="3" id="KW-1185">Reference proteome</keyword>